<dbReference type="GO" id="GO:0046872">
    <property type="term" value="F:metal ion binding"/>
    <property type="evidence" value="ECO:0007669"/>
    <property type="project" value="UniProtKB-KW"/>
</dbReference>
<dbReference type="OrthoDB" id="164951at2"/>
<evidence type="ECO:0000313" key="13">
    <source>
        <dbReference type="EMBL" id="RKD21141.1"/>
    </source>
</evidence>
<evidence type="ECO:0000259" key="12">
    <source>
        <dbReference type="Pfam" id="PF01931"/>
    </source>
</evidence>
<dbReference type="PANTHER" id="PTHR34699:SF2">
    <property type="entry name" value="NON-CANONICAL PURINE NTP PHOSPHATASE_PRRC1 DOMAIN-CONTAINING PROTEIN"/>
    <property type="match status" value="1"/>
</dbReference>
<keyword evidence="5 11" id="KW-0460">Magnesium</keyword>
<comment type="cofactor">
    <cofactor evidence="1">
        <name>Mn(2+)</name>
        <dbReference type="ChEBI" id="CHEBI:29035"/>
    </cofactor>
</comment>
<comment type="caution">
    <text evidence="13">The sequence shown here is derived from an EMBL/GenBank/DDBJ whole genome shotgun (WGS) entry which is preliminary data.</text>
</comment>
<evidence type="ECO:0000256" key="11">
    <source>
        <dbReference type="HAMAP-Rule" id="MF_00648"/>
    </source>
</evidence>
<dbReference type="Gene3D" id="3.90.950.10">
    <property type="match status" value="1"/>
</dbReference>
<dbReference type="GO" id="GO:0103023">
    <property type="term" value="F:ITPase activity"/>
    <property type="evidence" value="ECO:0007669"/>
    <property type="project" value="UniProtKB-EC"/>
</dbReference>
<keyword evidence="3 11" id="KW-0547">Nucleotide-binding</keyword>
<protein>
    <recommendedName>
        <fullName evidence="11">Probable inosine/xanthosine triphosphatase</fullName>
        <shortName evidence="11">ITPase/XTPase</shortName>
        <ecNumber evidence="11">3.6.1.73</ecNumber>
    </recommendedName>
    <alternativeName>
        <fullName evidence="11">Non-canonical purine NTP phosphatase</fullName>
    </alternativeName>
    <alternativeName>
        <fullName evidence="11">Non-standard purine NTP phosphatase</fullName>
    </alternativeName>
    <alternativeName>
        <fullName evidence="11">Nucleoside-triphosphate phosphatase</fullName>
        <shortName evidence="11">NTPase</shortName>
    </alternativeName>
</protein>
<dbReference type="InterPro" id="IPR029001">
    <property type="entry name" value="ITPase-like_fam"/>
</dbReference>
<keyword evidence="14" id="KW-1185">Reference proteome</keyword>
<dbReference type="InterPro" id="IPR050299">
    <property type="entry name" value="YjjX_NTPase"/>
</dbReference>
<evidence type="ECO:0000256" key="3">
    <source>
        <dbReference type="ARBA" id="ARBA00022741"/>
    </source>
</evidence>
<evidence type="ECO:0000256" key="2">
    <source>
        <dbReference type="ARBA" id="ARBA00022723"/>
    </source>
</evidence>
<evidence type="ECO:0000256" key="5">
    <source>
        <dbReference type="ARBA" id="ARBA00022842"/>
    </source>
</evidence>
<keyword evidence="7 11" id="KW-0464">Manganese</keyword>
<dbReference type="HAMAP" id="MF_00648">
    <property type="entry name" value="Non_canon_purine_NTPase_YjjX"/>
    <property type="match status" value="1"/>
</dbReference>
<dbReference type="NCBIfam" id="TIGR00258">
    <property type="entry name" value="inosine/xanthosine triphosphatase"/>
    <property type="match status" value="1"/>
</dbReference>
<evidence type="ECO:0000256" key="8">
    <source>
        <dbReference type="ARBA" id="ARBA00048174"/>
    </source>
</evidence>
<dbReference type="EC" id="3.6.1.73" evidence="11"/>
<dbReference type="GO" id="GO:0000166">
    <property type="term" value="F:nucleotide binding"/>
    <property type="evidence" value="ECO:0007669"/>
    <property type="project" value="UniProtKB-KW"/>
</dbReference>
<keyword evidence="2 11" id="KW-0479">Metal-binding</keyword>
<dbReference type="AlphaFoldDB" id="A0A419SDI9"/>
<keyword evidence="6 11" id="KW-0546">Nucleotide metabolism</keyword>
<comment type="similarity">
    <text evidence="10 11">Belongs to the YjjX NTPase family.</text>
</comment>
<evidence type="ECO:0000313" key="14">
    <source>
        <dbReference type="Proteomes" id="UP000284219"/>
    </source>
</evidence>
<comment type="cofactor">
    <cofactor evidence="11">
        <name>Mg(2+)</name>
        <dbReference type="ChEBI" id="CHEBI:18420"/>
    </cofactor>
    <cofactor evidence="11">
        <name>Mn(2+)</name>
        <dbReference type="ChEBI" id="CHEBI:29035"/>
    </cofactor>
    <text evidence="11">Binds 1 divalent metal cation per subunit; can use either Mg(2+) or Mn(2+).</text>
</comment>
<gene>
    <name evidence="13" type="ORF">BEP19_15200</name>
</gene>
<evidence type="ECO:0000256" key="9">
    <source>
        <dbReference type="ARBA" id="ARBA00048781"/>
    </source>
</evidence>
<dbReference type="Proteomes" id="UP000284219">
    <property type="component" value="Unassembled WGS sequence"/>
</dbReference>
<comment type="function">
    <text evidence="11">Phosphatase that hydrolyzes non-canonical purine nucleotides such as XTP and ITP to their respective diphosphate derivatives. Probably excludes non-canonical purines from DNA/RNA precursor pool, thus preventing their incorporation into DNA/RNA and avoiding chromosomal lesions.</text>
</comment>
<proteinExistence type="inferred from homology"/>
<name>A0A419SDI9_9BACL</name>
<evidence type="ECO:0000256" key="1">
    <source>
        <dbReference type="ARBA" id="ARBA00001936"/>
    </source>
</evidence>
<dbReference type="GO" id="GO:0009117">
    <property type="term" value="P:nucleotide metabolic process"/>
    <property type="evidence" value="ECO:0007669"/>
    <property type="project" value="UniProtKB-KW"/>
</dbReference>
<evidence type="ECO:0000256" key="4">
    <source>
        <dbReference type="ARBA" id="ARBA00022801"/>
    </source>
</evidence>
<comment type="subunit">
    <text evidence="11">Homodimer.</text>
</comment>
<comment type="catalytic activity">
    <reaction evidence="9 11">
        <text>XTP + H2O = XDP + phosphate + H(+)</text>
        <dbReference type="Rhea" id="RHEA:28406"/>
        <dbReference type="ChEBI" id="CHEBI:15377"/>
        <dbReference type="ChEBI" id="CHEBI:15378"/>
        <dbReference type="ChEBI" id="CHEBI:43474"/>
        <dbReference type="ChEBI" id="CHEBI:59884"/>
        <dbReference type="ChEBI" id="CHEBI:61314"/>
        <dbReference type="EC" id="3.6.1.73"/>
    </reaction>
</comment>
<evidence type="ECO:0000256" key="7">
    <source>
        <dbReference type="ARBA" id="ARBA00023211"/>
    </source>
</evidence>
<keyword evidence="4 11" id="KW-0378">Hydrolase</keyword>
<evidence type="ECO:0000256" key="10">
    <source>
        <dbReference type="ARBA" id="ARBA00060855"/>
    </source>
</evidence>
<organism evidence="13 14">
    <name type="scientific">Ammoniphilus oxalaticus</name>
    <dbReference type="NCBI Taxonomy" id="66863"/>
    <lineage>
        <taxon>Bacteria</taxon>
        <taxon>Bacillati</taxon>
        <taxon>Bacillota</taxon>
        <taxon>Bacilli</taxon>
        <taxon>Bacillales</taxon>
        <taxon>Paenibacillaceae</taxon>
        <taxon>Aneurinibacillus group</taxon>
        <taxon>Ammoniphilus</taxon>
    </lineage>
</organism>
<sequence length="169" mass="18171">MIRVAVGSKNPAKLRAVEAAFRRMGIAAEVVGVTVPSGVSSQPFSDNETLTGAINRAKAAISNGYDFAIGLEGGVVETPPYGLFLCNWGAIIDQIGEIGVSGGHRLQLPEEIAKELRKGHELGTVIDRWANGANIHKNEGTIGILTRNQIRREQVFEDVVICAYAKFIK</sequence>
<evidence type="ECO:0000256" key="6">
    <source>
        <dbReference type="ARBA" id="ARBA00023080"/>
    </source>
</evidence>
<dbReference type="Pfam" id="PF01931">
    <property type="entry name" value="NTPase_I-T"/>
    <property type="match status" value="1"/>
</dbReference>
<dbReference type="InterPro" id="IPR026533">
    <property type="entry name" value="NTPase/PRRC1"/>
</dbReference>
<reference evidence="13 14" key="1">
    <citation type="submission" date="2016-08" db="EMBL/GenBank/DDBJ databases">
        <title>Novel Firmicute Genomes.</title>
        <authorList>
            <person name="Poppleton D.I."/>
            <person name="Gribaldo S."/>
        </authorList>
    </citation>
    <scope>NUCLEOTIDE SEQUENCE [LARGE SCALE GENOMIC DNA]</scope>
    <source>
        <strain evidence="13 14">RAOx-1</strain>
    </source>
</reference>
<dbReference type="SUPFAM" id="SSF52972">
    <property type="entry name" value="ITPase-like"/>
    <property type="match status" value="1"/>
</dbReference>
<dbReference type="InterPro" id="IPR002786">
    <property type="entry name" value="Non_canon_purine_NTPase"/>
</dbReference>
<dbReference type="PANTHER" id="PTHR34699">
    <property type="match status" value="1"/>
</dbReference>
<dbReference type="FunFam" id="3.90.950.10:FF:000002">
    <property type="entry name" value="Inosine/xanthosine triphosphatase"/>
    <property type="match status" value="1"/>
</dbReference>
<feature type="domain" description="Non-canonical purine NTP phosphatase/PRRC1" evidence="12">
    <location>
        <begin position="7"/>
        <end position="168"/>
    </location>
</feature>
<accession>A0A419SDI9</accession>
<dbReference type="EMBL" id="MCHY01000013">
    <property type="protein sequence ID" value="RKD21141.1"/>
    <property type="molecule type" value="Genomic_DNA"/>
</dbReference>
<comment type="caution">
    <text evidence="11">Lacks conserved residue(s) required for the propagation of feature annotation.</text>
</comment>
<comment type="catalytic activity">
    <reaction evidence="8 11">
        <text>ITP + H2O = IDP + phosphate + H(+)</text>
        <dbReference type="Rhea" id="RHEA:28330"/>
        <dbReference type="ChEBI" id="CHEBI:15377"/>
        <dbReference type="ChEBI" id="CHEBI:15378"/>
        <dbReference type="ChEBI" id="CHEBI:43474"/>
        <dbReference type="ChEBI" id="CHEBI:58280"/>
        <dbReference type="ChEBI" id="CHEBI:61402"/>
        <dbReference type="EC" id="3.6.1.73"/>
    </reaction>
</comment>